<dbReference type="PANTHER" id="PTHR48073">
    <property type="entry name" value="O-SUCCINYLBENZOATE SYNTHASE-RELATED"/>
    <property type="match status" value="1"/>
</dbReference>
<proteinExistence type="inferred from homology"/>
<keyword evidence="2" id="KW-0479">Metal-binding</keyword>
<reference evidence="5" key="1">
    <citation type="submission" date="2021-06" db="EMBL/GenBank/DDBJ databases">
        <authorList>
            <person name="Criscuolo A."/>
        </authorList>
    </citation>
    <scope>NUCLEOTIDE SEQUENCE</scope>
    <source>
        <strain evidence="5">CIP111600</strain>
    </source>
</reference>
<organism evidence="5 6">
    <name type="scientific">Paenibacillus solanacearum</name>
    <dbReference type="NCBI Taxonomy" id="2048548"/>
    <lineage>
        <taxon>Bacteria</taxon>
        <taxon>Bacillati</taxon>
        <taxon>Bacillota</taxon>
        <taxon>Bacilli</taxon>
        <taxon>Bacillales</taxon>
        <taxon>Paenibacillaceae</taxon>
        <taxon>Paenibacillus</taxon>
    </lineage>
</organism>
<dbReference type="EMBL" id="CAJVAS010000007">
    <property type="protein sequence ID" value="CAG7619563.1"/>
    <property type="molecule type" value="Genomic_DNA"/>
</dbReference>
<dbReference type="InterPro" id="IPR013342">
    <property type="entry name" value="Mandelate_racemase_C"/>
</dbReference>
<evidence type="ECO:0000256" key="3">
    <source>
        <dbReference type="ARBA" id="ARBA00023235"/>
    </source>
</evidence>
<dbReference type="PANTHER" id="PTHR48073:SF2">
    <property type="entry name" value="O-SUCCINYLBENZOATE SYNTHASE"/>
    <property type="match status" value="1"/>
</dbReference>
<comment type="caution">
    <text evidence="5">The sequence shown here is derived from an EMBL/GenBank/DDBJ whole genome shotgun (WGS) entry which is preliminary data.</text>
</comment>
<evidence type="ECO:0000313" key="6">
    <source>
        <dbReference type="Proteomes" id="UP000693672"/>
    </source>
</evidence>
<dbReference type="GO" id="GO:0046872">
    <property type="term" value="F:metal ion binding"/>
    <property type="evidence" value="ECO:0007669"/>
    <property type="project" value="UniProtKB-KW"/>
</dbReference>
<dbReference type="RefSeq" id="WP_218092000.1">
    <property type="nucleotide sequence ID" value="NZ_CAJVAS010000007.1"/>
</dbReference>
<dbReference type="SMART" id="SM00922">
    <property type="entry name" value="MR_MLE"/>
    <property type="match status" value="1"/>
</dbReference>
<comment type="similarity">
    <text evidence="1">Belongs to the mandelate racemase/muconate lactonizing enzyme family.</text>
</comment>
<keyword evidence="6" id="KW-1185">Reference proteome</keyword>
<dbReference type="Pfam" id="PF02746">
    <property type="entry name" value="MR_MLE_N"/>
    <property type="match status" value="1"/>
</dbReference>
<accession>A0A916NQ21</accession>
<dbReference type="Proteomes" id="UP000693672">
    <property type="component" value="Unassembled WGS sequence"/>
</dbReference>
<keyword evidence="3 5" id="KW-0413">Isomerase</keyword>
<dbReference type="EC" id="5.1.1.-" evidence="5"/>
<evidence type="ECO:0000256" key="1">
    <source>
        <dbReference type="ARBA" id="ARBA00008031"/>
    </source>
</evidence>
<dbReference type="InterPro" id="IPR029065">
    <property type="entry name" value="Enolase_C-like"/>
</dbReference>
<dbReference type="AlphaFoldDB" id="A0A916NQ21"/>
<dbReference type="Pfam" id="PF13378">
    <property type="entry name" value="MR_MLE_C"/>
    <property type="match status" value="1"/>
</dbReference>
<dbReference type="InterPro" id="IPR013341">
    <property type="entry name" value="Mandelate_racemase_N_dom"/>
</dbReference>
<feature type="domain" description="Mandelate racemase/muconate lactonizing enzyme C-terminal" evidence="4">
    <location>
        <begin position="151"/>
        <end position="246"/>
    </location>
</feature>
<evidence type="ECO:0000259" key="4">
    <source>
        <dbReference type="SMART" id="SM00922"/>
    </source>
</evidence>
<dbReference type="SFLD" id="SFLDG00180">
    <property type="entry name" value="muconate_cycloisomerase"/>
    <property type="match status" value="1"/>
</dbReference>
<name>A0A916NQ21_9BACL</name>
<dbReference type="SFLD" id="SFLDS00001">
    <property type="entry name" value="Enolase"/>
    <property type="match status" value="1"/>
</dbReference>
<evidence type="ECO:0000256" key="2">
    <source>
        <dbReference type="ARBA" id="ARBA00022723"/>
    </source>
</evidence>
<dbReference type="SFLD" id="SFLDF00009">
    <property type="entry name" value="o-succinylbenzoate_synthase"/>
    <property type="match status" value="1"/>
</dbReference>
<gene>
    <name evidence="5" type="ORF">PAESOLCIP111_02222</name>
</gene>
<dbReference type="GO" id="GO:0016854">
    <property type="term" value="F:racemase and epimerase activity"/>
    <property type="evidence" value="ECO:0007669"/>
    <property type="project" value="UniProtKB-ARBA"/>
</dbReference>
<evidence type="ECO:0000313" key="5">
    <source>
        <dbReference type="EMBL" id="CAG7619563.1"/>
    </source>
</evidence>
<protein>
    <submittedName>
        <fullName evidence="5">N-succinyl-L-Arg/Lys racemase</fullName>
        <ecNumber evidence="5">5.1.1.-</ecNumber>
    </submittedName>
</protein>
<sequence>MIIKDVDVYPLRLPMKQSFAISGGKVGDPSSGAPHVYVKLTDEAGHVGWGECRPSHRWSYETLESVVSTLRHYIKPLLLGQPAEDVQGLTAQMNRHIAGGQSAGQPIAKAAVDMALHDLIARRRQVPLAGLWLSSGQGAVNLSYLISTASPDEAAAHAMAAKEQGYLGVDVKIGLNPAKDMEILEAVKQHAPGLFFRVDANQAYDLPAAVRTGKALERLGVDVFEQPLAAGNLLGHAELRRKIGVPIALDESVWSPGDTLQAIRLEACDMIVVKVTKMGGLSGAKLCGEIAKASGLGLLGGGLTESRLGLSASAQLFHHLQIRTPVDLNGPFFLADDPVESFPDLQDGAIRLSGRPGTGCDVSMHKIDRYTYA</sequence>